<dbReference type="EMBL" id="BLQM01000232">
    <property type="protein sequence ID" value="GMH77344.1"/>
    <property type="molecule type" value="Genomic_DNA"/>
</dbReference>
<dbReference type="SMART" id="SM00355">
    <property type="entry name" value="ZnF_C2H2"/>
    <property type="match status" value="2"/>
</dbReference>
<accession>A0A9W7EDJ9</accession>
<reference evidence="3" key="1">
    <citation type="journal article" date="2023" name="Commun. Biol.">
        <title>Genome analysis of Parmales, the sister group of diatoms, reveals the evolutionary specialization of diatoms from phago-mixotrophs to photoautotrophs.</title>
        <authorList>
            <person name="Ban H."/>
            <person name="Sato S."/>
            <person name="Yoshikawa S."/>
            <person name="Yamada K."/>
            <person name="Nakamura Y."/>
            <person name="Ichinomiya M."/>
            <person name="Sato N."/>
            <person name="Blanc-Mathieu R."/>
            <person name="Endo H."/>
            <person name="Kuwata A."/>
            <person name="Ogata H."/>
        </authorList>
    </citation>
    <scope>NUCLEOTIDE SEQUENCE [LARGE SCALE GENOMIC DNA]</scope>
</reference>
<dbReference type="Gene3D" id="3.30.160.60">
    <property type="entry name" value="Classic Zinc Finger"/>
    <property type="match status" value="1"/>
</dbReference>
<name>A0A9W7EDJ9_9STRA</name>
<evidence type="ECO:0000313" key="3">
    <source>
        <dbReference type="Proteomes" id="UP001162640"/>
    </source>
</evidence>
<sequence>MIYALESAVHDINVVWTYCDVPGCNYKAKKASSIKPHKTANHNVEFEWFHCEAKGCTYKTKYSGSIKSHKRNKHDIDVVWYTCGVGKFFVPHNN</sequence>
<evidence type="ECO:0000313" key="2">
    <source>
        <dbReference type="EMBL" id="GMH77344.1"/>
    </source>
</evidence>
<dbReference type="Proteomes" id="UP001162640">
    <property type="component" value="Unassembled WGS sequence"/>
</dbReference>
<proteinExistence type="predicted"/>
<evidence type="ECO:0000259" key="1">
    <source>
        <dbReference type="SMART" id="SM00355"/>
    </source>
</evidence>
<comment type="caution">
    <text evidence="2">The sequence shown here is derived from an EMBL/GenBank/DDBJ whole genome shotgun (WGS) entry which is preliminary data.</text>
</comment>
<feature type="domain" description="C2H2-type" evidence="1">
    <location>
        <begin position="17"/>
        <end position="42"/>
    </location>
</feature>
<organism evidence="2 3">
    <name type="scientific">Triparma laevis f. inornata</name>
    <dbReference type="NCBI Taxonomy" id="1714386"/>
    <lineage>
        <taxon>Eukaryota</taxon>
        <taxon>Sar</taxon>
        <taxon>Stramenopiles</taxon>
        <taxon>Ochrophyta</taxon>
        <taxon>Bolidophyceae</taxon>
        <taxon>Parmales</taxon>
        <taxon>Triparmaceae</taxon>
        <taxon>Triparma</taxon>
    </lineage>
</organism>
<dbReference type="InterPro" id="IPR013087">
    <property type="entry name" value="Znf_C2H2_type"/>
</dbReference>
<feature type="domain" description="C2H2-type" evidence="1">
    <location>
        <begin position="49"/>
        <end position="74"/>
    </location>
</feature>
<gene>
    <name evidence="2" type="ORF">TL16_g07373</name>
</gene>
<protein>
    <recommendedName>
        <fullName evidence="1">C2H2-type domain-containing protein</fullName>
    </recommendedName>
</protein>
<dbReference type="AlphaFoldDB" id="A0A9W7EDJ9"/>